<evidence type="ECO:0000313" key="13">
    <source>
        <dbReference type="EMBL" id="MFC3100862.1"/>
    </source>
</evidence>
<evidence type="ECO:0000256" key="5">
    <source>
        <dbReference type="ARBA" id="ARBA00022519"/>
    </source>
</evidence>
<dbReference type="Gene3D" id="3.30.1150.10">
    <property type="match status" value="1"/>
</dbReference>
<evidence type="ECO:0000256" key="4">
    <source>
        <dbReference type="ARBA" id="ARBA00022475"/>
    </source>
</evidence>
<keyword evidence="9 11" id="KW-0472">Membrane</keyword>
<keyword evidence="7" id="KW-0653">Protein transport</keyword>
<sequence length="227" mass="24236">MAYLDHPHTHRRLASVAGVAAVHAVLAVGLAAGLTITYTLAPPEPPIKGEPVVVTLPPPPEPVTEPDPVQNTAISTPPVAPPAPLPIQQTAPVDTVIDFPPERDVARTAQPPADPRPTRSADPPAAAFIPRPPAPANSQGSWITNADYPSLALRRELEGDVAYELAIDARGRVSDCRIIASGGHRLLDTETCRLIERRARFTPATDDKGQSTVGTWRGSVRWTIPER</sequence>
<keyword evidence="4" id="KW-1003">Cell membrane</keyword>
<comment type="similarity">
    <text evidence="2">Belongs to the TonB family.</text>
</comment>
<accession>A0ABV7EGX3</accession>
<keyword evidence="3" id="KW-0813">Transport</keyword>
<dbReference type="InterPro" id="IPR006260">
    <property type="entry name" value="TonB/TolA_C"/>
</dbReference>
<dbReference type="Proteomes" id="UP001595378">
    <property type="component" value="Unassembled WGS sequence"/>
</dbReference>
<dbReference type="PROSITE" id="PS52015">
    <property type="entry name" value="TONB_CTD"/>
    <property type="match status" value="1"/>
</dbReference>
<organism evidence="13 14">
    <name type="scientific">Alteraurantiacibacter lauratis</name>
    <dbReference type="NCBI Taxonomy" id="2054627"/>
    <lineage>
        <taxon>Bacteria</taxon>
        <taxon>Pseudomonadati</taxon>
        <taxon>Pseudomonadota</taxon>
        <taxon>Alphaproteobacteria</taxon>
        <taxon>Sphingomonadales</taxon>
        <taxon>Erythrobacteraceae</taxon>
        <taxon>Alteraurantiacibacter</taxon>
    </lineage>
</organism>
<dbReference type="InterPro" id="IPR037682">
    <property type="entry name" value="TonB_C"/>
</dbReference>
<evidence type="ECO:0000259" key="12">
    <source>
        <dbReference type="PROSITE" id="PS52015"/>
    </source>
</evidence>
<comment type="subcellular location">
    <subcellularLocation>
        <location evidence="1">Cell inner membrane</location>
        <topology evidence="1">Single-pass membrane protein</topology>
        <orientation evidence="1">Periplasmic side</orientation>
    </subcellularLocation>
</comment>
<dbReference type="PANTHER" id="PTHR33446">
    <property type="entry name" value="PROTEIN TONB-RELATED"/>
    <property type="match status" value="1"/>
</dbReference>
<dbReference type="PANTHER" id="PTHR33446:SF2">
    <property type="entry name" value="PROTEIN TONB"/>
    <property type="match status" value="1"/>
</dbReference>
<dbReference type="NCBIfam" id="TIGR01352">
    <property type="entry name" value="tonB_Cterm"/>
    <property type="match status" value="1"/>
</dbReference>
<evidence type="ECO:0000256" key="10">
    <source>
        <dbReference type="SAM" id="MobiDB-lite"/>
    </source>
</evidence>
<proteinExistence type="inferred from homology"/>
<evidence type="ECO:0000313" key="14">
    <source>
        <dbReference type="Proteomes" id="UP001595378"/>
    </source>
</evidence>
<comment type="caution">
    <text evidence="13">The sequence shown here is derived from an EMBL/GenBank/DDBJ whole genome shotgun (WGS) entry which is preliminary data.</text>
</comment>
<dbReference type="Pfam" id="PF03544">
    <property type="entry name" value="TonB_C"/>
    <property type="match status" value="1"/>
</dbReference>
<keyword evidence="8 11" id="KW-1133">Transmembrane helix</keyword>
<evidence type="ECO:0000256" key="11">
    <source>
        <dbReference type="SAM" id="Phobius"/>
    </source>
</evidence>
<dbReference type="RefSeq" id="WP_336919909.1">
    <property type="nucleotide sequence ID" value="NZ_JBANRN010000013.1"/>
</dbReference>
<protein>
    <submittedName>
        <fullName evidence="13">Energy transducer TonB</fullName>
    </submittedName>
</protein>
<evidence type="ECO:0000256" key="2">
    <source>
        <dbReference type="ARBA" id="ARBA00006555"/>
    </source>
</evidence>
<feature type="transmembrane region" description="Helical" evidence="11">
    <location>
        <begin position="12"/>
        <end position="38"/>
    </location>
</feature>
<dbReference type="EMBL" id="JBHRSU010000028">
    <property type="protein sequence ID" value="MFC3100862.1"/>
    <property type="molecule type" value="Genomic_DNA"/>
</dbReference>
<evidence type="ECO:0000256" key="7">
    <source>
        <dbReference type="ARBA" id="ARBA00022927"/>
    </source>
</evidence>
<evidence type="ECO:0000256" key="8">
    <source>
        <dbReference type="ARBA" id="ARBA00022989"/>
    </source>
</evidence>
<keyword evidence="5" id="KW-0997">Cell inner membrane</keyword>
<feature type="region of interest" description="Disordered" evidence="10">
    <location>
        <begin position="105"/>
        <end position="126"/>
    </location>
</feature>
<keyword evidence="6 11" id="KW-0812">Transmembrane</keyword>
<dbReference type="InterPro" id="IPR051045">
    <property type="entry name" value="TonB-dependent_transducer"/>
</dbReference>
<evidence type="ECO:0000256" key="1">
    <source>
        <dbReference type="ARBA" id="ARBA00004383"/>
    </source>
</evidence>
<name>A0ABV7EGX3_9SPHN</name>
<keyword evidence="14" id="KW-1185">Reference proteome</keyword>
<reference evidence="14" key="1">
    <citation type="journal article" date="2019" name="Int. J. Syst. Evol. Microbiol.">
        <title>The Global Catalogue of Microorganisms (GCM) 10K type strain sequencing project: providing services to taxonomists for standard genome sequencing and annotation.</title>
        <authorList>
            <consortium name="The Broad Institute Genomics Platform"/>
            <consortium name="The Broad Institute Genome Sequencing Center for Infectious Disease"/>
            <person name="Wu L."/>
            <person name="Ma J."/>
        </authorList>
    </citation>
    <scope>NUCLEOTIDE SEQUENCE [LARGE SCALE GENOMIC DNA]</scope>
    <source>
        <strain evidence="14">KCTC 52606</strain>
    </source>
</reference>
<evidence type="ECO:0000256" key="9">
    <source>
        <dbReference type="ARBA" id="ARBA00023136"/>
    </source>
</evidence>
<feature type="domain" description="TonB C-terminal" evidence="12">
    <location>
        <begin position="133"/>
        <end position="227"/>
    </location>
</feature>
<gene>
    <name evidence="13" type="ORF">ACFODK_08180</name>
</gene>
<evidence type="ECO:0000256" key="3">
    <source>
        <dbReference type="ARBA" id="ARBA00022448"/>
    </source>
</evidence>
<dbReference type="SUPFAM" id="SSF74653">
    <property type="entry name" value="TolA/TonB C-terminal domain"/>
    <property type="match status" value="1"/>
</dbReference>
<evidence type="ECO:0000256" key="6">
    <source>
        <dbReference type="ARBA" id="ARBA00022692"/>
    </source>
</evidence>